<name>A0A1F2WMD6_9ACTN</name>
<dbReference type="Proteomes" id="UP000177876">
    <property type="component" value="Unassembled WGS sequence"/>
</dbReference>
<organism evidence="2 3">
    <name type="scientific">Candidatus Solincola sediminis</name>
    <dbReference type="NCBI Taxonomy" id="1797199"/>
    <lineage>
        <taxon>Bacteria</taxon>
        <taxon>Bacillati</taxon>
        <taxon>Actinomycetota</taxon>
        <taxon>Candidatus Geothermincolia</taxon>
        <taxon>Candidatus Geothermincolales</taxon>
        <taxon>Candidatus Geothermincolaceae</taxon>
        <taxon>Candidatus Solincola</taxon>
    </lineage>
</organism>
<proteinExistence type="predicted"/>
<protein>
    <submittedName>
        <fullName evidence="2">Uncharacterized protein</fullName>
    </submittedName>
</protein>
<evidence type="ECO:0000313" key="2">
    <source>
        <dbReference type="EMBL" id="OFW57989.1"/>
    </source>
</evidence>
<dbReference type="EMBL" id="MELK01000028">
    <property type="protein sequence ID" value="OFW57989.1"/>
    <property type="molecule type" value="Genomic_DNA"/>
</dbReference>
<evidence type="ECO:0000256" key="1">
    <source>
        <dbReference type="SAM" id="Coils"/>
    </source>
</evidence>
<dbReference type="AlphaFoldDB" id="A0A1F2WMD6"/>
<reference evidence="2 3" key="1">
    <citation type="journal article" date="2016" name="Nat. Commun.">
        <title>Thousands of microbial genomes shed light on interconnected biogeochemical processes in an aquifer system.</title>
        <authorList>
            <person name="Anantharaman K."/>
            <person name="Brown C.T."/>
            <person name="Hug L.A."/>
            <person name="Sharon I."/>
            <person name="Castelle C.J."/>
            <person name="Probst A.J."/>
            <person name="Thomas B.C."/>
            <person name="Singh A."/>
            <person name="Wilkins M.J."/>
            <person name="Karaoz U."/>
            <person name="Brodie E.L."/>
            <person name="Williams K.H."/>
            <person name="Hubbard S.S."/>
            <person name="Banfield J.F."/>
        </authorList>
    </citation>
    <scope>NUCLEOTIDE SEQUENCE [LARGE SCALE GENOMIC DNA]</scope>
</reference>
<sequence>MYNLTGQPGWMRLGYSPGWVGRSASGLGPCAEYMMTGQWPAPTVPFNAYPVQAGDLEMLKTQAARLEQMLGEIHDRISKLEETGG</sequence>
<gene>
    <name evidence="2" type="ORF">A2Y75_12225</name>
</gene>
<dbReference type="STRING" id="1797197.A2Y75_12225"/>
<feature type="coiled-coil region" evidence="1">
    <location>
        <begin position="56"/>
        <end position="83"/>
    </location>
</feature>
<keyword evidence="1" id="KW-0175">Coiled coil</keyword>
<comment type="caution">
    <text evidence="2">The sequence shown here is derived from an EMBL/GenBank/DDBJ whole genome shotgun (WGS) entry which is preliminary data.</text>
</comment>
<accession>A0A1F2WMD6</accession>
<evidence type="ECO:0000313" key="3">
    <source>
        <dbReference type="Proteomes" id="UP000177876"/>
    </source>
</evidence>